<dbReference type="SUPFAM" id="SSF52540">
    <property type="entry name" value="P-loop containing nucleoside triphosphate hydrolases"/>
    <property type="match status" value="1"/>
</dbReference>
<dbReference type="CDD" id="cd18807">
    <property type="entry name" value="SF1_C_UvrD"/>
    <property type="match status" value="1"/>
</dbReference>
<comment type="similarity">
    <text evidence="1">Belongs to the helicase family. UvrD subfamily.</text>
</comment>
<evidence type="ECO:0000256" key="5">
    <source>
        <dbReference type="ARBA" id="ARBA00022840"/>
    </source>
</evidence>
<comment type="catalytic activity">
    <reaction evidence="8">
        <text>Couples ATP hydrolysis with the unwinding of duplex DNA by translocating in the 3'-5' direction.</text>
        <dbReference type="EC" id="5.6.2.4"/>
    </reaction>
</comment>
<evidence type="ECO:0000256" key="8">
    <source>
        <dbReference type="ARBA" id="ARBA00034617"/>
    </source>
</evidence>
<dbReference type="Gene3D" id="3.40.50.300">
    <property type="entry name" value="P-loop containing nucleotide triphosphate hydrolases"/>
    <property type="match status" value="2"/>
</dbReference>
<gene>
    <name evidence="15" type="ORF">AKJ08_0018</name>
</gene>
<dbReference type="GO" id="GO:0005829">
    <property type="term" value="C:cytosol"/>
    <property type="evidence" value="ECO:0007669"/>
    <property type="project" value="TreeGrafter"/>
</dbReference>
<dbReference type="Gene3D" id="1.10.10.160">
    <property type="match status" value="1"/>
</dbReference>
<dbReference type="GO" id="GO:0016887">
    <property type="term" value="F:ATP hydrolysis activity"/>
    <property type="evidence" value="ECO:0007669"/>
    <property type="project" value="RHEA"/>
</dbReference>
<dbReference type="GO" id="GO:0003677">
    <property type="term" value="F:DNA binding"/>
    <property type="evidence" value="ECO:0007669"/>
    <property type="project" value="UniProtKB-KW"/>
</dbReference>
<evidence type="ECO:0000256" key="1">
    <source>
        <dbReference type="ARBA" id="ARBA00009922"/>
    </source>
</evidence>
<feature type="binding site" evidence="12">
    <location>
        <begin position="31"/>
        <end position="38"/>
    </location>
    <ligand>
        <name>ATP</name>
        <dbReference type="ChEBI" id="CHEBI:30616"/>
    </ligand>
</feature>
<keyword evidence="3 12" id="KW-0378">Hydrolase</keyword>
<accession>A0A0K1P867</accession>
<evidence type="ECO:0000256" key="6">
    <source>
        <dbReference type="ARBA" id="ARBA00023125"/>
    </source>
</evidence>
<dbReference type="RefSeq" id="WP_050727372.1">
    <property type="nucleotide sequence ID" value="NZ_CP012332.1"/>
</dbReference>
<dbReference type="EMBL" id="CP012332">
    <property type="protein sequence ID" value="AKU89631.1"/>
    <property type="molecule type" value="Genomic_DNA"/>
</dbReference>
<dbReference type="KEGG" id="vin:AKJ08_0018"/>
<reference evidence="15 16" key="1">
    <citation type="submission" date="2015-08" db="EMBL/GenBank/DDBJ databases">
        <authorList>
            <person name="Babu N.S."/>
            <person name="Beckwith C.J."/>
            <person name="Beseler K.G."/>
            <person name="Brison A."/>
            <person name="Carone J.V."/>
            <person name="Caskin T.P."/>
            <person name="Diamond M."/>
            <person name="Durham M.E."/>
            <person name="Foxe J.M."/>
            <person name="Go M."/>
            <person name="Henderson B.A."/>
            <person name="Jones I.B."/>
            <person name="McGettigan J.A."/>
            <person name="Micheletti S.J."/>
            <person name="Nasrallah M.E."/>
            <person name="Ortiz D."/>
            <person name="Piller C.R."/>
            <person name="Privatt S.R."/>
            <person name="Schneider S.L."/>
            <person name="Sharp S."/>
            <person name="Smith T.C."/>
            <person name="Stanton J.D."/>
            <person name="Ullery H.E."/>
            <person name="Wilson R.J."/>
            <person name="Serrano M.G."/>
            <person name="Buck G."/>
            <person name="Lee V."/>
            <person name="Wang Y."/>
            <person name="Carvalho R."/>
            <person name="Voegtly L."/>
            <person name="Shi R."/>
            <person name="Duckworth R."/>
            <person name="Johnson A."/>
            <person name="Loviza R."/>
            <person name="Walstead R."/>
            <person name="Shah Z."/>
            <person name="Kiflezghi M."/>
            <person name="Wade K."/>
            <person name="Ball S.L."/>
            <person name="Bradley K.W."/>
            <person name="Asai D.J."/>
            <person name="Bowman C.A."/>
            <person name="Russell D.A."/>
            <person name="Pope W.H."/>
            <person name="Jacobs-Sera D."/>
            <person name="Hendrix R.W."/>
            <person name="Hatfull G.F."/>
        </authorList>
    </citation>
    <scope>NUCLEOTIDE SEQUENCE [LARGE SCALE GENOMIC DNA]</scope>
    <source>
        <strain evidence="15 16">DSM 27710</strain>
    </source>
</reference>
<dbReference type="PATRIC" id="fig|1391653.3.peg.16"/>
<dbReference type="Gene3D" id="1.10.486.10">
    <property type="entry name" value="PCRA, domain 4"/>
    <property type="match status" value="1"/>
</dbReference>
<sequence length="772" mass="84632">MAFDPSKLPSLLNPEQLRAATHTGGPLLVLAGAGSGKTRVITYRIANLVIAHGIEPWRILAVTFTNKAAGEMKERLEKLLGPTAHEAWISTFHATGARILRRDGAAIGIPSGFVIYDDSDQLAEMKRVMKSMGVDPKLVDPRKVLHRIDDAKNHGRSPDDLAKRPGYDELSRLTPELYRRYQKSLAAAGAVDFGDLLSRLVELFEKAPDVLQKYRNRFRHVLVDEFQDTNRVQYRLLQMLAGDGRGLCVVGDDDQAIYRWRGADVTNLLSFPQDFAGAEVVKLEQNYRSTQTILDAAHAVIAHNPTRMDKRLWTEESGGAPLELVVARDERDEAQQVADRVRAALRDGVDAAEVAVFYRTNAQSRVIEEAFRLGRIPYAVVRGRSFYDRAEVKDLASYLRLAVNPLSSADALRVINKPARGIGDTTVGRIEAAAEEWGVGIVDACRQSAQIPGLNASAQGKARSFAQLVGKLALEAANGSAGAAAEAALKLSGLEDAYLAEGSDEAVDRLDNLRELVGAAKEWDQTWTPPIDPDEPEAEGPTPLAAFLEQLALLGDADEKIAGPKVALMTLHASKGLEFERVFLTGMEETVFPHSRALGDEGGIEEVAEERRLCYVGFTRAKRRLVLSLARSRVLFGNLRFNEASRFLGEVPRELFGIKGAAKPSRQTGVHVVYDDARGEPEIDLGDDDGFEDRYQVDYSFDQRPAPRQPEIRRAVVRAPAPDTGAPFRIGMPARHPSFGVGMVEGIDGDKVAVRFPGVGVKRVVARFLQAV</sequence>
<evidence type="ECO:0000259" key="14">
    <source>
        <dbReference type="PROSITE" id="PS51217"/>
    </source>
</evidence>
<evidence type="ECO:0000256" key="3">
    <source>
        <dbReference type="ARBA" id="ARBA00022801"/>
    </source>
</evidence>
<comment type="catalytic activity">
    <reaction evidence="11">
        <text>ATP + H2O = ADP + phosphate + H(+)</text>
        <dbReference type="Rhea" id="RHEA:13065"/>
        <dbReference type="ChEBI" id="CHEBI:15377"/>
        <dbReference type="ChEBI" id="CHEBI:15378"/>
        <dbReference type="ChEBI" id="CHEBI:30616"/>
        <dbReference type="ChEBI" id="CHEBI:43474"/>
        <dbReference type="ChEBI" id="CHEBI:456216"/>
        <dbReference type="EC" id="5.6.2.4"/>
    </reaction>
</comment>
<keyword evidence="7" id="KW-0413">Isomerase</keyword>
<dbReference type="PROSITE" id="PS51217">
    <property type="entry name" value="UVRD_HELICASE_CTER"/>
    <property type="match status" value="1"/>
</dbReference>
<protein>
    <recommendedName>
        <fullName evidence="9">DNA 3'-5' helicase</fullName>
        <ecNumber evidence="9">5.6.2.4</ecNumber>
    </recommendedName>
    <alternativeName>
        <fullName evidence="10">DNA 3'-5' helicase II</fullName>
    </alternativeName>
</protein>
<evidence type="ECO:0000256" key="2">
    <source>
        <dbReference type="ARBA" id="ARBA00022741"/>
    </source>
</evidence>
<keyword evidence="16" id="KW-1185">Reference proteome</keyword>
<organism evidence="15 16">
    <name type="scientific">Vulgatibacter incomptus</name>
    <dbReference type="NCBI Taxonomy" id="1391653"/>
    <lineage>
        <taxon>Bacteria</taxon>
        <taxon>Pseudomonadati</taxon>
        <taxon>Myxococcota</taxon>
        <taxon>Myxococcia</taxon>
        <taxon>Myxococcales</taxon>
        <taxon>Cystobacterineae</taxon>
        <taxon>Vulgatibacteraceae</taxon>
        <taxon>Vulgatibacter</taxon>
    </lineage>
</organism>
<dbReference type="InterPro" id="IPR013986">
    <property type="entry name" value="DExx_box_DNA_helicase_dom_sf"/>
</dbReference>
<keyword evidence="2 12" id="KW-0547">Nucleotide-binding</keyword>
<dbReference type="InterPro" id="IPR027417">
    <property type="entry name" value="P-loop_NTPase"/>
</dbReference>
<name>A0A0K1P867_9BACT</name>
<keyword evidence="4 12" id="KW-0347">Helicase</keyword>
<dbReference type="PANTHER" id="PTHR11070:SF2">
    <property type="entry name" value="ATP-DEPENDENT DNA HELICASE SRS2"/>
    <property type="match status" value="1"/>
</dbReference>
<evidence type="ECO:0000256" key="11">
    <source>
        <dbReference type="ARBA" id="ARBA00048988"/>
    </source>
</evidence>
<dbReference type="GO" id="GO:0000725">
    <property type="term" value="P:recombinational repair"/>
    <property type="evidence" value="ECO:0007669"/>
    <property type="project" value="TreeGrafter"/>
</dbReference>
<dbReference type="GO" id="GO:0005524">
    <property type="term" value="F:ATP binding"/>
    <property type="evidence" value="ECO:0007669"/>
    <property type="project" value="UniProtKB-UniRule"/>
</dbReference>
<evidence type="ECO:0000256" key="9">
    <source>
        <dbReference type="ARBA" id="ARBA00034808"/>
    </source>
</evidence>
<dbReference type="STRING" id="1391653.AKJ08_0018"/>
<dbReference type="AlphaFoldDB" id="A0A0K1P867"/>
<evidence type="ECO:0000313" key="16">
    <source>
        <dbReference type="Proteomes" id="UP000055590"/>
    </source>
</evidence>
<dbReference type="InterPro" id="IPR014017">
    <property type="entry name" value="DNA_helicase_UvrD-like_C"/>
</dbReference>
<evidence type="ECO:0000256" key="7">
    <source>
        <dbReference type="ARBA" id="ARBA00023235"/>
    </source>
</evidence>
<dbReference type="EC" id="5.6.2.4" evidence="9"/>
<dbReference type="PROSITE" id="PS51198">
    <property type="entry name" value="UVRD_HELICASE_ATP_BIND"/>
    <property type="match status" value="1"/>
</dbReference>
<dbReference type="InterPro" id="IPR000212">
    <property type="entry name" value="DNA_helicase_UvrD/REP"/>
</dbReference>
<evidence type="ECO:0000256" key="4">
    <source>
        <dbReference type="ARBA" id="ARBA00022806"/>
    </source>
</evidence>
<keyword evidence="5 12" id="KW-0067">ATP-binding</keyword>
<dbReference type="GO" id="GO:0043138">
    <property type="term" value="F:3'-5' DNA helicase activity"/>
    <property type="evidence" value="ECO:0007669"/>
    <property type="project" value="UniProtKB-EC"/>
</dbReference>
<dbReference type="PANTHER" id="PTHR11070">
    <property type="entry name" value="UVRD / RECB / PCRA DNA HELICASE FAMILY MEMBER"/>
    <property type="match status" value="1"/>
</dbReference>
<feature type="domain" description="UvrD-like helicase C-terminal" evidence="14">
    <location>
        <begin position="291"/>
        <end position="576"/>
    </location>
</feature>
<dbReference type="CDD" id="cd17932">
    <property type="entry name" value="DEXQc_UvrD"/>
    <property type="match status" value="1"/>
</dbReference>
<evidence type="ECO:0000256" key="10">
    <source>
        <dbReference type="ARBA" id="ARBA00034923"/>
    </source>
</evidence>
<evidence type="ECO:0000256" key="12">
    <source>
        <dbReference type="PROSITE-ProRule" id="PRU00560"/>
    </source>
</evidence>
<dbReference type="Proteomes" id="UP000055590">
    <property type="component" value="Chromosome"/>
</dbReference>
<dbReference type="InterPro" id="IPR014016">
    <property type="entry name" value="UvrD-like_ATP-bd"/>
</dbReference>
<keyword evidence="6" id="KW-0238">DNA-binding</keyword>
<proteinExistence type="inferred from homology"/>
<dbReference type="OrthoDB" id="9810135at2"/>
<feature type="domain" description="UvrD-like helicase ATP-binding" evidence="13">
    <location>
        <begin position="10"/>
        <end position="290"/>
    </location>
</feature>
<evidence type="ECO:0000313" key="15">
    <source>
        <dbReference type="EMBL" id="AKU89631.1"/>
    </source>
</evidence>
<dbReference type="Pfam" id="PF13361">
    <property type="entry name" value="UvrD_C"/>
    <property type="match status" value="1"/>
</dbReference>
<evidence type="ECO:0000259" key="13">
    <source>
        <dbReference type="PROSITE" id="PS51198"/>
    </source>
</evidence>
<dbReference type="Pfam" id="PF00580">
    <property type="entry name" value="UvrD-helicase"/>
    <property type="match status" value="1"/>
</dbReference>